<keyword evidence="1" id="KW-0812">Transmembrane</keyword>
<evidence type="ECO:0000256" key="1">
    <source>
        <dbReference type="SAM" id="Phobius"/>
    </source>
</evidence>
<protein>
    <submittedName>
        <fullName evidence="2">Putative ovule protein</fullName>
    </submittedName>
</protein>
<keyword evidence="1" id="KW-1133">Transmembrane helix</keyword>
<proteinExistence type="predicted"/>
<dbReference type="EMBL" id="GEDG01030558">
    <property type="protein sequence ID" value="JAP11862.1"/>
    <property type="molecule type" value="Transcribed_RNA"/>
</dbReference>
<feature type="transmembrane region" description="Helical" evidence="1">
    <location>
        <begin position="29"/>
        <end position="54"/>
    </location>
</feature>
<accession>A0A0V0GX99</accession>
<dbReference type="AlphaFoldDB" id="A0A0V0GX99"/>
<sequence length="60" mass="6481">MVVHNTSIKSYLEIHLYWSGNGSANYGPLISAISVTKGMFSLSGVLSVIFFSVLSKTTIL</sequence>
<evidence type="ECO:0000313" key="2">
    <source>
        <dbReference type="EMBL" id="JAP11862.1"/>
    </source>
</evidence>
<organism evidence="2">
    <name type="scientific">Solanum chacoense</name>
    <name type="common">Chaco potato</name>
    <dbReference type="NCBI Taxonomy" id="4108"/>
    <lineage>
        <taxon>Eukaryota</taxon>
        <taxon>Viridiplantae</taxon>
        <taxon>Streptophyta</taxon>
        <taxon>Embryophyta</taxon>
        <taxon>Tracheophyta</taxon>
        <taxon>Spermatophyta</taxon>
        <taxon>Magnoliopsida</taxon>
        <taxon>eudicotyledons</taxon>
        <taxon>Gunneridae</taxon>
        <taxon>Pentapetalae</taxon>
        <taxon>asterids</taxon>
        <taxon>lamiids</taxon>
        <taxon>Solanales</taxon>
        <taxon>Solanaceae</taxon>
        <taxon>Solanoideae</taxon>
        <taxon>Solaneae</taxon>
        <taxon>Solanum</taxon>
    </lineage>
</organism>
<name>A0A0V0GX99_SOLCH</name>
<keyword evidence="1" id="KW-0472">Membrane</keyword>
<reference evidence="2" key="1">
    <citation type="submission" date="2015-12" db="EMBL/GenBank/DDBJ databases">
        <title>Gene expression during late stages of embryo sac development: a critical building block for successful pollen-pistil interactions.</title>
        <authorList>
            <person name="Liu Y."/>
            <person name="Joly V."/>
            <person name="Sabar M."/>
            <person name="Matton D.P."/>
        </authorList>
    </citation>
    <scope>NUCLEOTIDE SEQUENCE</scope>
</reference>